<keyword evidence="5" id="KW-0547">Nucleotide-binding</keyword>
<dbReference type="CDD" id="cd18012">
    <property type="entry name" value="DEXQc_arch_SWI2_SNF2"/>
    <property type="match status" value="1"/>
</dbReference>
<feature type="region of interest" description="Disordered" evidence="2">
    <location>
        <begin position="289"/>
        <end position="330"/>
    </location>
</feature>
<reference evidence="5 6" key="1">
    <citation type="submission" date="2019-11" db="EMBL/GenBank/DDBJ databases">
        <authorList>
            <person name="Li X.-J."/>
            <person name="Feng X.-M."/>
        </authorList>
    </citation>
    <scope>NUCLEOTIDE SEQUENCE [LARGE SCALE GENOMIC DNA]</scope>
    <source>
        <strain evidence="5 6">XMNu-373</strain>
    </source>
</reference>
<dbReference type="Gene3D" id="3.40.50.10810">
    <property type="entry name" value="Tandem AAA-ATPase domain"/>
    <property type="match status" value="1"/>
</dbReference>
<dbReference type="Gene3D" id="3.40.50.300">
    <property type="entry name" value="P-loop containing nucleotide triphosphate hydrolases"/>
    <property type="match status" value="1"/>
</dbReference>
<name>A0A7K3M0M2_9ACTN</name>
<dbReference type="Proteomes" id="UP000460435">
    <property type="component" value="Unassembled WGS sequence"/>
</dbReference>
<evidence type="ECO:0000259" key="4">
    <source>
        <dbReference type="PROSITE" id="PS51194"/>
    </source>
</evidence>
<protein>
    <submittedName>
        <fullName evidence="5">ATP-dependent helicase</fullName>
    </submittedName>
</protein>
<dbReference type="GO" id="GO:0005524">
    <property type="term" value="F:ATP binding"/>
    <property type="evidence" value="ECO:0007669"/>
    <property type="project" value="InterPro"/>
</dbReference>
<keyword evidence="6" id="KW-1185">Reference proteome</keyword>
<dbReference type="PANTHER" id="PTHR10799">
    <property type="entry name" value="SNF2/RAD54 HELICASE FAMILY"/>
    <property type="match status" value="1"/>
</dbReference>
<dbReference type="InterPro" id="IPR038718">
    <property type="entry name" value="SNF2-like_sf"/>
</dbReference>
<evidence type="ECO:0000256" key="2">
    <source>
        <dbReference type="SAM" id="MobiDB-lite"/>
    </source>
</evidence>
<comment type="caution">
    <text evidence="5">The sequence shown here is derived from an EMBL/GenBank/DDBJ whole genome shotgun (WGS) entry which is preliminary data.</text>
</comment>
<dbReference type="EMBL" id="WLZY01000002">
    <property type="protein sequence ID" value="NDL56824.1"/>
    <property type="molecule type" value="Genomic_DNA"/>
</dbReference>
<sequence>MLAVHGFWSPRLGLCLWAENSEHPVTSASRATRRARPHPFAASADQLAGHHPGKPTTTTLVLPSTRTAPLDSPELVRATPRRASSRPPGLLGWTVPVVCFTPPEALSVLDQRADDVRYGASVSYLADLIAFSGELTERGRVLPELVDAPDGYLARWRPVIQGPDIAAVHALAAAMPPAWRAETDDPAETGGHDPAELLHDALRALVDASVRERLAATGTSLLDPLATRRGRRPRRTPIVETWLDALTSSDGRFTADPDDAAWLTRELAGWADVGTGQSGPARATFRLTEAPQSGPTLFDQAADGEAADEQATTVQADEDPPGHDPENVEAGADGQRWRLEFFLQSVDDPSLLVPAEQVWDGGEELHRWLDRADQLLLGELGRASTMYPELSGALRRARPSALELDAEGAYSFLSTKAGVLAQAGFGVLLPSWWTKPRRVGLRASAHTPTDGVVAAGQLGRGQLMEFEWQLAVGDDPLTGDELAALASAKAPLVKLRGEWVAVDPDQLRRGLEFLGRQPAEPQHKTVTEVLALAAGDPAAADTPLAVTSVHADGWVGDLLSGVAERTLAPVAPPETFHAELRPYQERGLSWLAFLSGLGLGACLADDMGLGKTIQLLALESLQRAEDPDMEPTLLVCPMSLVGNWQREAARFAPSLTVYAHHGAGRPRGTELDARLAAADLVVTTYQTAVRDAEDLHARRWARVVLDEAQAIKNSRSRAAVVVRQFQAHQRVALTGTPMENRLSELWSVMDFLNPGVLGSAEQFRSRYAVPVERYGQAEQAERLRAITRPYILRRLKTDPEIIDDLPEKLEIKQYYQLTSEQASLYQAVVDEMMDKIENTDGIERRGNVLATMAKLKQVCNHPAQLLHDHSEVGRRSGKVTRLEEVLDEILAEGDRVLCFTQYTEFAELLLPHLSARFQQDVLYLHGGTPKKRRDEMVERFQSGDGPAIFLLSLKAGGTGLNLTAANHVLHLDRWWNPAVENQATDRAFRIGQKRNVQVRKFVCVGTLEEKIDDMIEDKKALAEMVVSDGERWLTELSTSALRDVFALSGEAVGE</sequence>
<proteinExistence type="predicted"/>
<dbReference type="AlphaFoldDB" id="A0A7K3M0M2"/>
<dbReference type="GO" id="GO:0004386">
    <property type="term" value="F:helicase activity"/>
    <property type="evidence" value="ECO:0007669"/>
    <property type="project" value="UniProtKB-KW"/>
</dbReference>
<feature type="region of interest" description="Disordered" evidence="2">
    <location>
        <begin position="43"/>
        <end position="66"/>
    </location>
</feature>
<evidence type="ECO:0000259" key="3">
    <source>
        <dbReference type="PROSITE" id="PS51192"/>
    </source>
</evidence>
<dbReference type="InterPro" id="IPR027417">
    <property type="entry name" value="P-loop_NTPase"/>
</dbReference>
<accession>A0A7K3M0M2</accession>
<dbReference type="RefSeq" id="WP_162449528.1">
    <property type="nucleotide sequence ID" value="NZ_WLZY01000002.1"/>
</dbReference>
<evidence type="ECO:0000256" key="1">
    <source>
        <dbReference type="ARBA" id="ARBA00022801"/>
    </source>
</evidence>
<evidence type="ECO:0000313" key="5">
    <source>
        <dbReference type="EMBL" id="NDL56824.1"/>
    </source>
</evidence>
<dbReference type="SUPFAM" id="SSF52540">
    <property type="entry name" value="P-loop containing nucleoside triphosphate hydrolases"/>
    <property type="match status" value="2"/>
</dbReference>
<dbReference type="FunFam" id="3.40.50.300:FF:000533">
    <property type="entry name" value="Helicase, Snf2 family"/>
    <property type="match status" value="1"/>
</dbReference>
<keyword evidence="5" id="KW-0067">ATP-binding</keyword>
<dbReference type="SMART" id="SM00487">
    <property type="entry name" value="DEXDc"/>
    <property type="match status" value="1"/>
</dbReference>
<feature type="compositionally biased region" description="Low complexity" evidence="2">
    <location>
        <begin position="55"/>
        <end position="66"/>
    </location>
</feature>
<evidence type="ECO:0000313" key="6">
    <source>
        <dbReference type="Proteomes" id="UP000460435"/>
    </source>
</evidence>
<gene>
    <name evidence="5" type="ORF">F7O44_07035</name>
</gene>
<dbReference type="InterPro" id="IPR001650">
    <property type="entry name" value="Helicase_C-like"/>
</dbReference>
<dbReference type="Pfam" id="PF00271">
    <property type="entry name" value="Helicase_C"/>
    <property type="match status" value="1"/>
</dbReference>
<dbReference type="PROSITE" id="PS51192">
    <property type="entry name" value="HELICASE_ATP_BIND_1"/>
    <property type="match status" value="1"/>
</dbReference>
<feature type="domain" description="Helicase C-terminal" evidence="4">
    <location>
        <begin position="881"/>
        <end position="1045"/>
    </location>
</feature>
<dbReference type="InterPro" id="IPR049730">
    <property type="entry name" value="SNF2/RAD54-like_C"/>
</dbReference>
<dbReference type="SMART" id="SM00490">
    <property type="entry name" value="HELICc"/>
    <property type="match status" value="1"/>
</dbReference>
<dbReference type="FunFam" id="3.40.50.10810:FF:000031">
    <property type="entry name" value="Helicase, SNF2/RAD54 family"/>
    <property type="match status" value="1"/>
</dbReference>
<dbReference type="InterPro" id="IPR022138">
    <property type="entry name" value="DUF3670"/>
</dbReference>
<organism evidence="5 6">
    <name type="scientific">Phytoactinopolyspora mesophila</name>
    <dbReference type="NCBI Taxonomy" id="2650750"/>
    <lineage>
        <taxon>Bacteria</taxon>
        <taxon>Bacillati</taxon>
        <taxon>Actinomycetota</taxon>
        <taxon>Actinomycetes</taxon>
        <taxon>Jiangellales</taxon>
        <taxon>Jiangellaceae</taxon>
        <taxon>Phytoactinopolyspora</taxon>
    </lineage>
</organism>
<dbReference type="CDD" id="cd18793">
    <property type="entry name" value="SF2_C_SNF"/>
    <property type="match status" value="1"/>
</dbReference>
<dbReference type="InterPro" id="IPR014001">
    <property type="entry name" value="Helicase_ATP-bd"/>
</dbReference>
<dbReference type="GO" id="GO:0016787">
    <property type="term" value="F:hydrolase activity"/>
    <property type="evidence" value="ECO:0007669"/>
    <property type="project" value="UniProtKB-KW"/>
</dbReference>
<keyword evidence="5" id="KW-0347">Helicase</keyword>
<dbReference type="InterPro" id="IPR000330">
    <property type="entry name" value="SNF2_N"/>
</dbReference>
<keyword evidence="1" id="KW-0378">Hydrolase</keyword>
<dbReference type="Pfam" id="PF00176">
    <property type="entry name" value="SNF2-rel_dom"/>
    <property type="match status" value="1"/>
</dbReference>
<dbReference type="Pfam" id="PF12419">
    <property type="entry name" value="DUF3670"/>
    <property type="match status" value="1"/>
</dbReference>
<feature type="domain" description="Helicase ATP-binding" evidence="3">
    <location>
        <begin position="592"/>
        <end position="755"/>
    </location>
</feature>
<dbReference type="PROSITE" id="PS51194">
    <property type="entry name" value="HELICASE_CTER"/>
    <property type="match status" value="1"/>
</dbReference>